<dbReference type="AlphaFoldDB" id="A0A5N6AWR7"/>
<dbReference type="PANTHER" id="PTHR30061">
    <property type="entry name" value="MALTOSE-BINDING PERIPLASMIC PROTEIN"/>
    <property type="match status" value="1"/>
</dbReference>
<feature type="signal peptide" evidence="4">
    <location>
        <begin position="1"/>
        <end position="23"/>
    </location>
</feature>
<evidence type="ECO:0000313" key="6">
    <source>
        <dbReference type="Proteomes" id="UP000313066"/>
    </source>
</evidence>
<dbReference type="GO" id="GO:1901982">
    <property type="term" value="F:maltose binding"/>
    <property type="evidence" value="ECO:0007669"/>
    <property type="project" value="TreeGrafter"/>
</dbReference>
<dbReference type="GO" id="GO:0055052">
    <property type="term" value="C:ATP-binding cassette (ABC) transporter complex, substrate-binding subunit-containing"/>
    <property type="evidence" value="ECO:0007669"/>
    <property type="project" value="TreeGrafter"/>
</dbReference>
<dbReference type="InterPro" id="IPR006059">
    <property type="entry name" value="SBP"/>
</dbReference>
<dbReference type="RefSeq" id="WP_139580787.1">
    <property type="nucleotide sequence ID" value="NZ_VDMA02000046.1"/>
</dbReference>
<dbReference type="EMBL" id="VDMA02000046">
    <property type="protein sequence ID" value="KAB8173034.1"/>
    <property type="molecule type" value="Genomic_DNA"/>
</dbReference>
<comment type="caution">
    <text evidence="5">The sequence shown here is derived from an EMBL/GenBank/DDBJ whole genome shotgun (WGS) entry which is preliminary data.</text>
</comment>
<evidence type="ECO:0000256" key="2">
    <source>
        <dbReference type="ARBA" id="ARBA00022448"/>
    </source>
</evidence>
<gene>
    <name evidence="5" type="ORF">FH610_041800</name>
</gene>
<sequence>MKQRALWSAVMVAGLAVAGCGSAARTESPSGDSQQKQQKLVVWDWKSSEPTAAAYIEKAKADFAKRHPGVTVEFVAQPFDQYYTLLGTAIQSNKGPDVMLFNGGGQIRDRVDALLPLDQYVAGDKSRLAGWDAFSKDGKIYAAPVTLQGHPIYYNKALYEKAGLDPANPPKTWDEFAGDCAAIKKATGASCFALGNKEGFGIQFFMSGLGSGILTPEEYDDWIGGKRDWTSPNVKRIFELWKDANDKGLNNKGANSTAMFTDIFRVFETGKAAHIIGLMSDIGHWKDFGEFLPPDKIGVMQAPVVADGATPSLPYDGGIGYAVAKWTKDPGLAADLVRSLTSTDALTAFYSKAGAIASDTTIDVSQAGPAVAAIVSEIKTGKPALHVALSSKTLDLMGRLSQQLLSGSTTVDKAVEQLAASDRTG</sequence>
<feature type="chain" id="PRO_5024396643" evidence="4">
    <location>
        <begin position="24"/>
        <end position="425"/>
    </location>
</feature>
<comment type="similarity">
    <text evidence="1">Belongs to the bacterial solute-binding protein 1 family.</text>
</comment>
<dbReference type="GO" id="GO:0042956">
    <property type="term" value="P:maltodextrin transmembrane transport"/>
    <property type="evidence" value="ECO:0007669"/>
    <property type="project" value="TreeGrafter"/>
</dbReference>
<keyword evidence="3 4" id="KW-0732">Signal</keyword>
<keyword evidence="6" id="KW-1185">Reference proteome</keyword>
<reference evidence="5 6" key="1">
    <citation type="submission" date="2019-10" db="EMBL/GenBank/DDBJ databases">
        <title>Nonomuraea sp. nov., isolated from Phyllanthus amarus.</title>
        <authorList>
            <person name="Klykleung N."/>
            <person name="Tanasupawat S."/>
        </authorList>
    </citation>
    <scope>NUCLEOTIDE SEQUENCE [LARGE SCALE GENOMIC DNA]</scope>
    <source>
        <strain evidence="5 6">CR1-09</strain>
    </source>
</reference>
<proteinExistence type="inferred from homology"/>
<evidence type="ECO:0000313" key="5">
    <source>
        <dbReference type="EMBL" id="KAB8173034.1"/>
    </source>
</evidence>
<dbReference type="Gene3D" id="3.40.190.10">
    <property type="entry name" value="Periplasmic binding protein-like II"/>
    <property type="match status" value="2"/>
</dbReference>
<evidence type="ECO:0000256" key="1">
    <source>
        <dbReference type="ARBA" id="ARBA00008520"/>
    </source>
</evidence>
<dbReference type="GO" id="GO:0015768">
    <property type="term" value="P:maltose transport"/>
    <property type="evidence" value="ECO:0007669"/>
    <property type="project" value="TreeGrafter"/>
</dbReference>
<accession>A0A5N6AWR7</accession>
<keyword evidence="2" id="KW-0813">Transport</keyword>
<evidence type="ECO:0000256" key="3">
    <source>
        <dbReference type="ARBA" id="ARBA00022729"/>
    </source>
</evidence>
<dbReference type="PANTHER" id="PTHR30061:SF50">
    <property type="entry name" value="MALTOSE_MALTODEXTRIN-BINDING PERIPLASMIC PROTEIN"/>
    <property type="match status" value="1"/>
</dbReference>
<dbReference type="Proteomes" id="UP000313066">
    <property type="component" value="Unassembled WGS sequence"/>
</dbReference>
<dbReference type="Pfam" id="PF01547">
    <property type="entry name" value="SBP_bac_1"/>
    <property type="match status" value="1"/>
</dbReference>
<name>A0A5N6AWR7_9ACTN</name>
<evidence type="ECO:0000256" key="4">
    <source>
        <dbReference type="SAM" id="SignalP"/>
    </source>
</evidence>
<dbReference type="SUPFAM" id="SSF53850">
    <property type="entry name" value="Periplasmic binding protein-like II"/>
    <property type="match status" value="1"/>
</dbReference>
<organism evidence="5 6">
    <name type="scientific">Microbispora catharanthi</name>
    <dbReference type="NCBI Taxonomy" id="1712871"/>
    <lineage>
        <taxon>Bacteria</taxon>
        <taxon>Bacillati</taxon>
        <taxon>Actinomycetota</taxon>
        <taxon>Actinomycetes</taxon>
        <taxon>Streptosporangiales</taxon>
        <taxon>Streptosporangiaceae</taxon>
        <taxon>Microbispora</taxon>
    </lineage>
</organism>
<protein>
    <submittedName>
        <fullName evidence="5">Extracellular solute-binding protein</fullName>
    </submittedName>
</protein>
<dbReference type="PROSITE" id="PS51257">
    <property type="entry name" value="PROKAR_LIPOPROTEIN"/>
    <property type="match status" value="1"/>
</dbReference>